<gene>
    <name evidence="1" type="ORF">SDC9_201451</name>
</gene>
<name>A0A645IQY1_9ZZZZ</name>
<proteinExistence type="predicted"/>
<comment type="caution">
    <text evidence="1">The sequence shown here is derived from an EMBL/GenBank/DDBJ whole genome shotgun (WGS) entry which is preliminary data.</text>
</comment>
<organism evidence="1">
    <name type="scientific">bioreactor metagenome</name>
    <dbReference type="NCBI Taxonomy" id="1076179"/>
    <lineage>
        <taxon>unclassified sequences</taxon>
        <taxon>metagenomes</taxon>
        <taxon>ecological metagenomes</taxon>
    </lineage>
</organism>
<sequence>MANRYRDKNIFIRVTEIEKEVIKRKSIAAGYKTINSYAHNMLLNGIIIKVDLKEILKLNTEINKIGTNINQIAYKANSSNRVTTDDIINLQLLLRDVQNIQSEMIKKLTDR</sequence>
<evidence type="ECO:0000313" key="1">
    <source>
        <dbReference type="EMBL" id="MPN53785.1"/>
    </source>
</evidence>
<dbReference type="AlphaFoldDB" id="A0A645IQY1"/>
<dbReference type="Pfam" id="PF21983">
    <property type="entry name" value="NikA-like"/>
    <property type="match status" value="1"/>
</dbReference>
<dbReference type="EMBL" id="VSSQ01121293">
    <property type="protein sequence ID" value="MPN53785.1"/>
    <property type="molecule type" value="Genomic_DNA"/>
</dbReference>
<accession>A0A645IQY1</accession>
<protein>
    <submittedName>
        <fullName evidence="1">Uncharacterized protein</fullName>
    </submittedName>
</protein>
<reference evidence="1" key="1">
    <citation type="submission" date="2019-08" db="EMBL/GenBank/DDBJ databases">
        <authorList>
            <person name="Kucharzyk K."/>
            <person name="Murdoch R.W."/>
            <person name="Higgins S."/>
            <person name="Loffler F."/>
        </authorList>
    </citation>
    <scope>NUCLEOTIDE SEQUENCE</scope>
</reference>
<dbReference type="InterPro" id="IPR053842">
    <property type="entry name" value="NikA-like"/>
</dbReference>